<dbReference type="PRINTS" id="PR00082">
    <property type="entry name" value="GLFDHDRGNASE"/>
</dbReference>
<dbReference type="SUPFAM" id="SSF53223">
    <property type="entry name" value="Aminoacid dehydrogenase-like, N-terminal domain"/>
    <property type="match status" value="1"/>
</dbReference>
<feature type="domain" description="Glutamate/phenylalanine/leucine/valine/L-tryptophan dehydrogenase dimerisation" evidence="3">
    <location>
        <begin position="36"/>
        <end position="164"/>
    </location>
</feature>
<gene>
    <name evidence="4" type="ORF">S03H2_27364</name>
</gene>
<dbReference type="Pfam" id="PF02812">
    <property type="entry name" value="ELFV_dehydrog_N"/>
    <property type="match status" value="1"/>
</dbReference>
<dbReference type="InterPro" id="IPR046346">
    <property type="entry name" value="Aminoacid_DH-like_N_sf"/>
</dbReference>
<comment type="similarity">
    <text evidence="1">Belongs to the Glu/Leu/Phe/Val dehydrogenases family.</text>
</comment>
<dbReference type="FunFam" id="3.40.50.10860:FF:000003">
    <property type="entry name" value="Glutamate dehydrogenase"/>
    <property type="match status" value="1"/>
</dbReference>
<evidence type="ECO:0000256" key="1">
    <source>
        <dbReference type="ARBA" id="ARBA00006382"/>
    </source>
</evidence>
<dbReference type="GO" id="GO:0006538">
    <property type="term" value="P:L-glutamate catabolic process"/>
    <property type="evidence" value="ECO:0007669"/>
    <property type="project" value="TreeGrafter"/>
</dbReference>
<organism evidence="4">
    <name type="scientific">marine sediment metagenome</name>
    <dbReference type="NCBI Taxonomy" id="412755"/>
    <lineage>
        <taxon>unclassified sequences</taxon>
        <taxon>metagenomes</taxon>
        <taxon>ecological metagenomes</taxon>
    </lineage>
</organism>
<dbReference type="AlphaFoldDB" id="X1I4L5"/>
<dbReference type="InterPro" id="IPR006097">
    <property type="entry name" value="Glu/Leu/Phe/Val/Trp_DH_dimer"/>
</dbReference>
<dbReference type="Gene3D" id="3.40.50.10860">
    <property type="entry name" value="Leucine Dehydrogenase, chain A, domain 1"/>
    <property type="match status" value="1"/>
</dbReference>
<accession>X1I4L5</accession>
<dbReference type="InterPro" id="IPR006095">
    <property type="entry name" value="Glu/Leu/Phe/Val/Trp_DH"/>
</dbReference>
<name>X1I4L5_9ZZZZ</name>
<dbReference type="InterPro" id="IPR033524">
    <property type="entry name" value="Glu/Leu/Phe/Val_DH_AS"/>
</dbReference>
<evidence type="ECO:0000259" key="3">
    <source>
        <dbReference type="Pfam" id="PF02812"/>
    </source>
</evidence>
<proteinExistence type="inferred from homology"/>
<protein>
    <recommendedName>
        <fullName evidence="3">Glutamate/phenylalanine/leucine/valine/L-tryptophan dehydrogenase dimerisation domain-containing protein</fullName>
    </recommendedName>
</protein>
<evidence type="ECO:0000256" key="2">
    <source>
        <dbReference type="ARBA" id="ARBA00023002"/>
    </source>
</evidence>
<evidence type="ECO:0000313" key="4">
    <source>
        <dbReference type="EMBL" id="GAH61019.1"/>
    </source>
</evidence>
<dbReference type="PROSITE" id="PS00074">
    <property type="entry name" value="GLFV_DEHYDROGENASE"/>
    <property type="match status" value="1"/>
</dbReference>
<dbReference type="PANTHER" id="PTHR11606">
    <property type="entry name" value="GLUTAMATE DEHYDROGENASE"/>
    <property type="match status" value="1"/>
</dbReference>
<dbReference type="GO" id="GO:0004352">
    <property type="term" value="F:glutamate dehydrogenase (NAD+) activity"/>
    <property type="evidence" value="ECO:0007669"/>
    <property type="project" value="TreeGrafter"/>
</dbReference>
<comment type="caution">
    <text evidence="4">The sequence shown here is derived from an EMBL/GenBank/DDBJ whole genome shotgun (WGS) entry which is preliminary data.</text>
</comment>
<sequence length="197" mass="21539">MDEKNLTLFEIAQAQLDEVAGILHLEPGVHAILREPMRELQVSIPIRMDNGQIKVFKGFRVQHNNARGPFKGGIRFHPDETIDTIRTLAALMTWKAAVVDIPYGGGKGGIVCNPTKMSHGELERLSRSYIDGIWEFIGPGKDIPAPDVYTNPQIMAWMMDEYSKLAGHYSPEVITGKPIAVGGSLGRTGATGFGVVV</sequence>
<dbReference type="EMBL" id="BARU01016467">
    <property type="protein sequence ID" value="GAH61019.1"/>
    <property type="molecule type" value="Genomic_DNA"/>
</dbReference>
<keyword evidence="2" id="KW-0560">Oxidoreductase</keyword>
<dbReference type="PANTHER" id="PTHR11606:SF13">
    <property type="entry name" value="GLUTAMATE DEHYDROGENASE 1, MITOCHONDRIAL"/>
    <property type="match status" value="1"/>
</dbReference>
<reference evidence="4" key="1">
    <citation type="journal article" date="2014" name="Front. Microbiol.">
        <title>High frequency of phylogenetically diverse reductive dehalogenase-homologous genes in deep subseafloor sedimentary metagenomes.</title>
        <authorList>
            <person name="Kawai M."/>
            <person name="Futagami T."/>
            <person name="Toyoda A."/>
            <person name="Takaki Y."/>
            <person name="Nishi S."/>
            <person name="Hori S."/>
            <person name="Arai W."/>
            <person name="Tsubouchi T."/>
            <person name="Morono Y."/>
            <person name="Uchiyama I."/>
            <person name="Ito T."/>
            <person name="Fujiyama A."/>
            <person name="Inagaki F."/>
            <person name="Takami H."/>
        </authorList>
    </citation>
    <scope>NUCLEOTIDE SEQUENCE</scope>
    <source>
        <strain evidence="4">Expedition CK06-06</strain>
    </source>
</reference>
<feature type="non-terminal residue" evidence="4">
    <location>
        <position position="197"/>
    </location>
</feature>